<evidence type="ECO:0000313" key="2">
    <source>
        <dbReference type="Proteomes" id="UP001314170"/>
    </source>
</evidence>
<feature type="non-terminal residue" evidence="1">
    <location>
        <position position="1"/>
    </location>
</feature>
<accession>A0AAV1RHC1</accession>
<organism evidence="1 2">
    <name type="scientific">Dovyalis caffra</name>
    <dbReference type="NCBI Taxonomy" id="77055"/>
    <lineage>
        <taxon>Eukaryota</taxon>
        <taxon>Viridiplantae</taxon>
        <taxon>Streptophyta</taxon>
        <taxon>Embryophyta</taxon>
        <taxon>Tracheophyta</taxon>
        <taxon>Spermatophyta</taxon>
        <taxon>Magnoliopsida</taxon>
        <taxon>eudicotyledons</taxon>
        <taxon>Gunneridae</taxon>
        <taxon>Pentapetalae</taxon>
        <taxon>rosids</taxon>
        <taxon>fabids</taxon>
        <taxon>Malpighiales</taxon>
        <taxon>Salicaceae</taxon>
        <taxon>Flacourtieae</taxon>
        <taxon>Dovyalis</taxon>
    </lineage>
</organism>
<protein>
    <submittedName>
        <fullName evidence="1">Uncharacterized protein</fullName>
    </submittedName>
</protein>
<dbReference type="EMBL" id="CAWUPB010000994">
    <property type="protein sequence ID" value="CAK7335617.1"/>
    <property type="molecule type" value="Genomic_DNA"/>
</dbReference>
<gene>
    <name evidence="1" type="ORF">DCAF_LOCUS10615</name>
</gene>
<proteinExistence type="predicted"/>
<name>A0AAV1RHC1_9ROSI</name>
<sequence length="71" mass="7904">VCLQLSKIKIFALVLIFSTGFLHFSSLPSPALLIRLAANAGENYKFAVPIPDFDDQSSKYYEMGLGRLPNR</sequence>
<dbReference type="Proteomes" id="UP001314170">
    <property type="component" value="Unassembled WGS sequence"/>
</dbReference>
<evidence type="ECO:0000313" key="1">
    <source>
        <dbReference type="EMBL" id="CAK7335617.1"/>
    </source>
</evidence>
<dbReference type="AlphaFoldDB" id="A0AAV1RHC1"/>
<comment type="caution">
    <text evidence="1">The sequence shown here is derived from an EMBL/GenBank/DDBJ whole genome shotgun (WGS) entry which is preliminary data.</text>
</comment>
<reference evidence="1 2" key="1">
    <citation type="submission" date="2024-01" db="EMBL/GenBank/DDBJ databases">
        <authorList>
            <person name="Waweru B."/>
        </authorList>
    </citation>
    <scope>NUCLEOTIDE SEQUENCE [LARGE SCALE GENOMIC DNA]</scope>
</reference>
<keyword evidence="2" id="KW-1185">Reference proteome</keyword>